<dbReference type="Gene3D" id="3.90.320.10">
    <property type="match status" value="1"/>
</dbReference>
<evidence type="ECO:0000313" key="4">
    <source>
        <dbReference type="Proteomes" id="UP001595699"/>
    </source>
</evidence>
<feature type="region of interest" description="Disordered" evidence="1">
    <location>
        <begin position="46"/>
        <end position="68"/>
    </location>
</feature>
<dbReference type="RefSeq" id="WP_205120584.1">
    <property type="nucleotide sequence ID" value="NZ_JAFBCM010000001.1"/>
</dbReference>
<dbReference type="Proteomes" id="UP001595699">
    <property type="component" value="Unassembled WGS sequence"/>
</dbReference>
<proteinExistence type="predicted"/>
<comment type="caution">
    <text evidence="3">The sequence shown here is derived from an EMBL/GenBank/DDBJ whole genome shotgun (WGS) entry which is preliminary data.</text>
</comment>
<accession>A0ABV7YAV5</accession>
<evidence type="ECO:0000313" key="3">
    <source>
        <dbReference type="EMBL" id="MFC3762037.1"/>
    </source>
</evidence>
<protein>
    <submittedName>
        <fullName evidence="3">PD-(D/E)XK nuclease-like domain-containing protein</fullName>
    </submittedName>
</protein>
<sequence>MPPRKRKLWLSGFCGLGMPPDSHRRCRGSHGDLTCSCNCHVEPIDGNGRPEAAVEPKDQPSAGMPHGNTAELAARPVTMPAEDYHAHPALSSTGARKLLPPSCPAIFKYEREHPPPPKKEFDFGHAAHTLALGAGPDIVPLPYDNRRTNAYKAAVEEARAAGKVPLLQHEYDTVQEMVWALRTHPDAALLLDPDSGAPEQSLFWTDDETGVACRARLDWLPKPKPSGLVIAWDYKTTQSAAPDKIAKAIDEYGYFQQAPFYLDGMRALDLAGDDAVFLFVFQEREPPYLVTVVQLPLITMEIGAARNRQARELFRRCVETDHWPAYAEEPILVGLPTYSENRYLQELAL</sequence>
<dbReference type="Pfam" id="PF12684">
    <property type="entry name" value="DUF3799"/>
    <property type="match status" value="1"/>
</dbReference>
<keyword evidence="4" id="KW-1185">Reference proteome</keyword>
<dbReference type="InterPro" id="IPR011604">
    <property type="entry name" value="PDDEXK-like_dom_sf"/>
</dbReference>
<gene>
    <name evidence="3" type="ORF">ACFOUW_14435</name>
</gene>
<reference evidence="4" key="1">
    <citation type="journal article" date="2019" name="Int. J. Syst. Evol. Microbiol.">
        <title>The Global Catalogue of Microorganisms (GCM) 10K type strain sequencing project: providing services to taxonomists for standard genome sequencing and annotation.</title>
        <authorList>
            <consortium name="The Broad Institute Genomics Platform"/>
            <consortium name="The Broad Institute Genome Sequencing Center for Infectious Disease"/>
            <person name="Wu L."/>
            <person name="Ma J."/>
        </authorList>
    </citation>
    <scope>NUCLEOTIDE SEQUENCE [LARGE SCALE GENOMIC DNA]</scope>
    <source>
        <strain evidence="4">CGMCC 4.7241</strain>
    </source>
</reference>
<dbReference type="InterPro" id="IPR024432">
    <property type="entry name" value="Put_RecE_PDDEXK-like_dom"/>
</dbReference>
<evidence type="ECO:0000256" key="1">
    <source>
        <dbReference type="SAM" id="MobiDB-lite"/>
    </source>
</evidence>
<dbReference type="EMBL" id="JBHRZH010000012">
    <property type="protein sequence ID" value="MFC3762037.1"/>
    <property type="molecule type" value="Genomic_DNA"/>
</dbReference>
<evidence type="ECO:0000259" key="2">
    <source>
        <dbReference type="Pfam" id="PF12684"/>
    </source>
</evidence>
<feature type="domain" description="Putative exodeoxyribonuclease 8 PDDEXK-like" evidence="2">
    <location>
        <begin position="149"/>
        <end position="329"/>
    </location>
</feature>
<organism evidence="3 4">
    <name type="scientific">Tenggerimyces flavus</name>
    <dbReference type="NCBI Taxonomy" id="1708749"/>
    <lineage>
        <taxon>Bacteria</taxon>
        <taxon>Bacillati</taxon>
        <taxon>Actinomycetota</taxon>
        <taxon>Actinomycetes</taxon>
        <taxon>Propionibacteriales</taxon>
        <taxon>Nocardioidaceae</taxon>
        <taxon>Tenggerimyces</taxon>
    </lineage>
</organism>
<name>A0ABV7YAV5_9ACTN</name>